<dbReference type="Pfam" id="PF13181">
    <property type="entry name" value="TPR_8"/>
    <property type="match status" value="1"/>
</dbReference>
<dbReference type="SUPFAM" id="SSF55874">
    <property type="entry name" value="ATPase domain of HSP90 chaperone/DNA topoisomerase II/histidine kinase"/>
    <property type="match status" value="1"/>
</dbReference>
<dbReference type="GO" id="GO:0016020">
    <property type="term" value="C:membrane"/>
    <property type="evidence" value="ECO:0007669"/>
    <property type="project" value="InterPro"/>
</dbReference>
<dbReference type="GO" id="GO:0000155">
    <property type="term" value="F:phosphorelay sensor kinase activity"/>
    <property type="evidence" value="ECO:0007669"/>
    <property type="project" value="InterPro"/>
</dbReference>
<dbReference type="InterPro" id="IPR019734">
    <property type="entry name" value="TPR_rpt"/>
</dbReference>
<dbReference type="PANTHER" id="PTHR34220">
    <property type="entry name" value="SENSOR HISTIDINE KINASE YPDA"/>
    <property type="match status" value="1"/>
</dbReference>
<dbReference type="OrthoDB" id="6190788at2"/>
<dbReference type="AlphaFoldDB" id="A0A3S3PS01"/>
<accession>A0A3S3PS01</accession>
<protein>
    <submittedName>
        <fullName evidence="4">Tetratricopeptide repeat protein</fullName>
    </submittedName>
</protein>
<dbReference type="EMBL" id="SAYW01000009">
    <property type="protein sequence ID" value="RWU03635.1"/>
    <property type="molecule type" value="Genomic_DNA"/>
</dbReference>
<reference evidence="4 5" key="1">
    <citation type="submission" date="2018-06" db="EMBL/GenBank/DDBJ databases">
        <title>Pedobacter endophyticus sp. nov., an endophytic bacterium isolated from a leaf of Triticum aestivum.</title>
        <authorList>
            <person name="Zhang L."/>
        </authorList>
    </citation>
    <scope>NUCLEOTIDE SEQUENCE [LARGE SCALE GENOMIC DNA]</scope>
    <source>
        <strain evidence="4 5">CM134L-2</strain>
    </source>
</reference>
<dbReference type="InterPro" id="IPR011990">
    <property type="entry name" value="TPR-like_helical_dom_sf"/>
</dbReference>
<feature type="domain" description="Histidine kinase/HSP90-like ATPase" evidence="2">
    <location>
        <begin position="565"/>
        <end position="668"/>
    </location>
</feature>
<dbReference type="Gene3D" id="1.25.40.10">
    <property type="entry name" value="Tetratricopeptide repeat domain"/>
    <property type="match status" value="2"/>
</dbReference>
<dbReference type="Pfam" id="PF13424">
    <property type="entry name" value="TPR_12"/>
    <property type="match status" value="1"/>
</dbReference>
<sequence length="675" mass="77112">MLNSKLSLIIGLLFLGICTSAQQRGRKAIDSLEAKLRTAKQDTNRIKILHALGMEYQYDDYKKAINLFDEGIKLSRKLDWRYGLGYCYIGRGEAMSHKADKTGILEYYEKALDIALRIKDKGLEAQAYNNIGTLYSNQGNLVDAMENYLLSFKAAELSKKDNLIATGLLNLGLVNFKQNNFAKAHEYQQQALKIYKKINNYEKVANTLGAIANNYAMEGKPKEAEKYYLQSVKVYQEHGNKIGQAIGLSEMAILYVPDYEKILSYQLKAQKIFEEINPKHYNSMMNLGNIGYTYLNIARDGLAGKTKNPDLPKNKMQLLDLAERDIRKGLGISIQSKSKDWESYFYGTLAEVDEQRGNFKNAYDNFKKYSELNDSLYSQQMKNKIARLEAQREVDLRDKQIELNTLKFKAYKLYFAIAAILLVALIGVFLFRSRLRGLKLKHYLENQEAERRANELKHLNRLCESELKAIRSQMNPHFIFNVLNSIEYYIMDSEPAMAAKLIQKFAGLSRLILENSTQSMVALDKEWKALKLYAELEAMRFNDEFTYSFESNITHSNILLVPPMLVQPLIENAIHHGLRNLKEKNGILRVKLEELEGQLVFTVEDNGVGLEASKSTRKVNPFKEKSIGLESISDRLEMVNNIIENGKAVFHLVENETGGCTAVLKLPKVFAQTTE</sequence>
<keyword evidence="5" id="KW-1185">Reference proteome</keyword>
<keyword evidence="1" id="KW-1133">Transmembrane helix</keyword>
<dbReference type="InterPro" id="IPR036890">
    <property type="entry name" value="HATPase_C_sf"/>
</dbReference>
<organism evidence="4 5">
    <name type="scientific">Pedobacter chitinilyticus</name>
    <dbReference type="NCBI Taxonomy" id="2233776"/>
    <lineage>
        <taxon>Bacteria</taxon>
        <taxon>Pseudomonadati</taxon>
        <taxon>Bacteroidota</taxon>
        <taxon>Sphingobacteriia</taxon>
        <taxon>Sphingobacteriales</taxon>
        <taxon>Sphingobacteriaceae</taxon>
        <taxon>Pedobacter</taxon>
    </lineage>
</organism>
<gene>
    <name evidence="4" type="ORF">DPV69_20385</name>
</gene>
<comment type="caution">
    <text evidence="4">The sequence shown here is derived from an EMBL/GenBank/DDBJ whole genome shotgun (WGS) entry which is preliminary data.</text>
</comment>
<dbReference type="Proteomes" id="UP000284120">
    <property type="component" value="Unassembled WGS sequence"/>
</dbReference>
<feature type="domain" description="Signal transduction histidine kinase internal region" evidence="3">
    <location>
        <begin position="465"/>
        <end position="545"/>
    </location>
</feature>
<dbReference type="Pfam" id="PF06580">
    <property type="entry name" value="His_kinase"/>
    <property type="match status" value="1"/>
</dbReference>
<dbReference type="SUPFAM" id="SSF48452">
    <property type="entry name" value="TPR-like"/>
    <property type="match status" value="2"/>
</dbReference>
<dbReference type="RefSeq" id="WP_113649286.1">
    <property type="nucleotide sequence ID" value="NZ_QMHN01000009.1"/>
</dbReference>
<dbReference type="Pfam" id="PF02518">
    <property type="entry name" value="HATPase_c"/>
    <property type="match status" value="1"/>
</dbReference>
<dbReference type="InterPro" id="IPR010559">
    <property type="entry name" value="Sig_transdc_His_kin_internal"/>
</dbReference>
<evidence type="ECO:0000313" key="4">
    <source>
        <dbReference type="EMBL" id="RWU03635.1"/>
    </source>
</evidence>
<dbReference type="SMART" id="SM00028">
    <property type="entry name" value="TPR"/>
    <property type="match status" value="6"/>
</dbReference>
<dbReference type="Gene3D" id="3.30.565.10">
    <property type="entry name" value="Histidine kinase-like ATPase, C-terminal domain"/>
    <property type="match status" value="1"/>
</dbReference>
<proteinExistence type="predicted"/>
<name>A0A3S3PS01_9SPHI</name>
<keyword evidence="1" id="KW-0812">Transmembrane</keyword>
<evidence type="ECO:0000259" key="3">
    <source>
        <dbReference type="Pfam" id="PF06580"/>
    </source>
</evidence>
<evidence type="ECO:0000256" key="1">
    <source>
        <dbReference type="SAM" id="Phobius"/>
    </source>
</evidence>
<evidence type="ECO:0000259" key="2">
    <source>
        <dbReference type="Pfam" id="PF02518"/>
    </source>
</evidence>
<evidence type="ECO:0000313" key="5">
    <source>
        <dbReference type="Proteomes" id="UP000284120"/>
    </source>
</evidence>
<dbReference type="PANTHER" id="PTHR34220:SF7">
    <property type="entry name" value="SENSOR HISTIDINE KINASE YPDA"/>
    <property type="match status" value="1"/>
</dbReference>
<dbReference type="InterPro" id="IPR050640">
    <property type="entry name" value="Bact_2-comp_sensor_kinase"/>
</dbReference>
<dbReference type="InterPro" id="IPR003594">
    <property type="entry name" value="HATPase_dom"/>
</dbReference>
<feature type="transmembrane region" description="Helical" evidence="1">
    <location>
        <begin position="413"/>
        <end position="431"/>
    </location>
</feature>
<keyword evidence="1" id="KW-0472">Membrane</keyword>